<dbReference type="RefSeq" id="XP_033688851.1">
    <property type="nucleotide sequence ID" value="XM_033820864.1"/>
</dbReference>
<organism evidence="1 2">
    <name type="scientific">Trematosphaeria pertusa</name>
    <dbReference type="NCBI Taxonomy" id="390896"/>
    <lineage>
        <taxon>Eukaryota</taxon>
        <taxon>Fungi</taxon>
        <taxon>Dikarya</taxon>
        <taxon>Ascomycota</taxon>
        <taxon>Pezizomycotina</taxon>
        <taxon>Dothideomycetes</taxon>
        <taxon>Pleosporomycetidae</taxon>
        <taxon>Pleosporales</taxon>
        <taxon>Massarineae</taxon>
        <taxon>Trematosphaeriaceae</taxon>
        <taxon>Trematosphaeria</taxon>
    </lineage>
</organism>
<evidence type="ECO:0000313" key="2">
    <source>
        <dbReference type="Proteomes" id="UP000800094"/>
    </source>
</evidence>
<dbReference type="EMBL" id="ML987191">
    <property type="protein sequence ID" value="KAF2253847.1"/>
    <property type="molecule type" value="Genomic_DNA"/>
</dbReference>
<protein>
    <submittedName>
        <fullName evidence="1">Uncharacterized protein</fullName>
    </submittedName>
</protein>
<dbReference type="AlphaFoldDB" id="A0A6A6IUP5"/>
<name>A0A6A6IUP5_9PLEO</name>
<reference evidence="1" key="1">
    <citation type="journal article" date="2020" name="Stud. Mycol.">
        <title>101 Dothideomycetes genomes: a test case for predicting lifestyles and emergence of pathogens.</title>
        <authorList>
            <person name="Haridas S."/>
            <person name="Albert R."/>
            <person name="Binder M."/>
            <person name="Bloem J."/>
            <person name="Labutti K."/>
            <person name="Salamov A."/>
            <person name="Andreopoulos B."/>
            <person name="Baker S."/>
            <person name="Barry K."/>
            <person name="Bills G."/>
            <person name="Bluhm B."/>
            <person name="Cannon C."/>
            <person name="Castanera R."/>
            <person name="Culley D."/>
            <person name="Daum C."/>
            <person name="Ezra D."/>
            <person name="Gonzalez J."/>
            <person name="Henrissat B."/>
            <person name="Kuo A."/>
            <person name="Liang C."/>
            <person name="Lipzen A."/>
            <person name="Lutzoni F."/>
            <person name="Magnuson J."/>
            <person name="Mondo S."/>
            <person name="Nolan M."/>
            <person name="Ohm R."/>
            <person name="Pangilinan J."/>
            <person name="Park H.-J."/>
            <person name="Ramirez L."/>
            <person name="Alfaro M."/>
            <person name="Sun H."/>
            <person name="Tritt A."/>
            <person name="Yoshinaga Y."/>
            <person name="Zwiers L.-H."/>
            <person name="Turgeon B."/>
            <person name="Goodwin S."/>
            <person name="Spatafora J."/>
            <person name="Crous P."/>
            <person name="Grigoriev I."/>
        </authorList>
    </citation>
    <scope>NUCLEOTIDE SEQUENCE</scope>
    <source>
        <strain evidence="1">CBS 122368</strain>
    </source>
</reference>
<proteinExistence type="predicted"/>
<dbReference type="GeneID" id="54574194"/>
<sequence>MADGALVLCRPWQARAALGRGWRSHGGCAGHSEEAGGLWEPLTCDGRGLLQPGAIGLEVYPVLIGLDRACAIRVSSTCDIAANNSSDAHSETIYRNNVCCEASTRRCREKRAVCSCMGNHGSRTPPAEDPCRHPIKSLILLTLSSSMAQ</sequence>
<accession>A0A6A6IUP5</accession>
<evidence type="ECO:0000313" key="1">
    <source>
        <dbReference type="EMBL" id="KAF2253847.1"/>
    </source>
</evidence>
<keyword evidence="2" id="KW-1185">Reference proteome</keyword>
<dbReference type="Proteomes" id="UP000800094">
    <property type="component" value="Unassembled WGS sequence"/>
</dbReference>
<gene>
    <name evidence="1" type="ORF">BU26DRAFT_230693</name>
</gene>